<gene>
    <name evidence="3" type="ORF">BKP64_04065</name>
</gene>
<dbReference type="OrthoDB" id="9786029at2"/>
<dbReference type="PANTHER" id="PTHR40547">
    <property type="entry name" value="SLL0298 PROTEIN"/>
    <property type="match status" value="1"/>
</dbReference>
<dbReference type="STRING" id="1874317.BKP64_04065"/>
<feature type="domain" description="DUF2062" evidence="2">
    <location>
        <begin position="22"/>
        <end position="164"/>
    </location>
</feature>
<keyword evidence="3" id="KW-0067">ATP-binding</keyword>
<organism evidence="3 4">
    <name type="scientific">Marinobacter salinus</name>
    <dbReference type="NCBI Taxonomy" id="1874317"/>
    <lineage>
        <taxon>Bacteria</taxon>
        <taxon>Pseudomonadati</taxon>
        <taxon>Pseudomonadota</taxon>
        <taxon>Gammaproteobacteria</taxon>
        <taxon>Pseudomonadales</taxon>
        <taxon>Marinobacteraceae</taxon>
        <taxon>Marinobacter</taxon>
    </lineage>
</organism>
<dbReference type="EMBL" id="CP017715">
    <property type="protein sequence ID" value="AOY90140.1"/>
    <property type="molecule type" value="Genomic_DNA"/>
</dbReference>
<feature type="transmembrane region" description="Helical" evidence="1">
    <location>
        <begin position="130"/>
        <end position="151"/>
    </location>
</feature>
<keyword evidence="1" id="KW-1133">Transmembrane helix</keyword>
<dbReference type="Pfam" id="PF09835">
    <property type="entry name" value="DUF2062"/>
    <property type="match status" value="1"/>
</dbReference>
<dbReference type="RefSeq" id="WP_070973542.1">
    <property type="nucleotide sequence ID" value="NZ_CP017715.1"/>
</dbReference>
<keyword evidence="1" id="KW-0812">Transmembrane</keyword>
<sequence>MPKKFMKRYLPTPEKVQAMQSLRFLGDILHEPNLWHINRHSVARAFLVGIWFCFIPMPFQMIAAAFFAIWFNANLPLSVVLVWISNPVTMPPLFYFNYKVGAWALNRPVLNFDFHLSWSWLSDRLLDIGIPLYLGSLMVATVSACVAYLLIQYLWRRKIRSDWQTRRINRIKERNAKDHAS</sequence>
<name>A0A1D9GRX8_9GAMM</name>
<keyword evidence="4" id="KW-1185">Reference proteome</keyword>
<dbReference type="GO" id="GO:0005524">
    <property type="term" value="F:ATP binding"/>
    <property type="evidence" value="ECO:0007669"/>
    <property type="project" value="UniProtKB-KW"/>
</dbReference>
<evidence type="ECO:0000313" key="4">
    <source>
        <dbReference type="Proteomes" id="UP000177445"/>
    </source>
</evidence>
<keyword evidence="3" id="KW-0547">Nucleotide-binding</keyword>
<dbReference type="KEGG" id="msq:BKP64_04065"/>
<dbReference type="PANTHER" id="PTHR40547:SF1">
    <property type="entry name" value="SLL0298 PROTEIN"/>
    <property type="match status" value="1"/>
</dbReference>
<evidence type="ECO:0000259" key="2">
    <source>
        <dbReference type="Pfam" id="PF09835"/>
    </source>
</evidence>
<dbReference type="InterPro" id="IPR018639">
    <property type="entry name" value="DUF2062"/>
</dbReference>
<feature type="transmembrane region" description="Helical" evidence="1">
    <location>
        <begin position="45"/>
        <end position="71"/>
    </location>
</feature>
<dbReference type="Proteomes" id="UP000177445">
    <property type="component" value="Chromosome"/>
</dbReference>
<accession>A0A1D9GRX8</accession>
<proteinExistence type="predicted"/>
<dbReference type="AlphaFoldDB" id="A0A1D9GRX8"/>
<evidence type="ECO:0000313" key="3">
    <source>
        <dbReference type="EMBL" id="AOY90140.1"/>
    </source>
</evidence>
<keyword evidence="1" id="KW-0472">Membrane</keyword>
<evidence type="ECO:0000256" key="1">
    <source>
        <dbReference type="SAM" id="Phobius"/>
    </source>
</evidence>
<reference evidence="3 4" key="1">
    <citation type="submission" date="2016-10" db="EMBL/GenBank/DDBJ databases">
        <title>Marinobacter salinus sp. nov., a moderately halophilic bacterium isolated from a tidal flat environment.</title>
        <authorList>
            <person name="Park S.-J."/>
        </authorList>
    </citation>
    <scope>NUCLEOTIDE SEQUENCE [LARGE SCALE GENOMIC DNA]</scope>
    <source>
        <strain evidence="3 4">Hb8</strain>
    </source>
</reference>
<protein>
    <submittedName>
        <fullName evidence="3">ATP-binding protein</fullName>
    </submittedName>
</protein>